<sequence length="190" mass="20089">MPSRPATPEAAARPLRIAVLGAPGTGAGTLVDALRTHAALPQNLRQAAMLLAPPFGGPEAAAARQVLQASGCTQAWLMGLDGLPADGRATAERHDAALRALLQTTGWPYQVFYGPAPARLRQALRLLGAAEAPTDHRNAIKNIANNSMDPAARGTFHSHATEAPVWECGKCSDPECEHRLFQRLLARPGE</sequence>
<dbReference type="AlphaFoldDB" id="A0A1I1RVR1"/>
<gene>
    <name evidence="1" type="ORF">SAMN04489710_101407</name>
</gene>
<reference evidence="2" key="1">
    <citation type="submission" date="2016-10" db="EMBL/GenBank/DDBJ databases">
        <authorList>
            <person name="Varghese N."/>
            <person name="Submissions S."/>
        </authorList>
    </citation>
    <scope>NUCLEOTIDE SEQUENCE [LARGE SCALE GENOMIC DNA]</scope>
    <source>
        <strain evidence="2">DSM 7481</strain>
    </source>
</reference>
<dbReference type="OrthoDB" id="9151999at2"/>
<proteinExistence type="predicted"/>
<organism evidence="1 2">
    <name type="scientific">Paracidovorax konjaci</name>
    <dbReference type="NCBI Taxonomy" id="32040"/>
    <lineage>
        <taxon>Bacteria</taxon>
        <taxon>Pseudomonadati</taxon>
        <taxon>Pseudomonadota</taxon>
        <taxon>Betaproteobacteria</taxon>
        <taxon>Burkholderiales</taxon>
        <taxon>Comamonadaceae</taxon>
        <taxon>Paracidovorax</taxon>
    </lineage>
</organism>
<keyword evidence="2" id="KW-1185">Reference proteome</keyword>
<name>A0A1I1RVR1_9BURK</name>
<dbReference type="RefSeq" id="WP_092949275.1">
    <property type="nucleotide sequence ID" value="NZ_FOMQ01000001.1"/>
</dbReference>
<evidence type="ECO:0000313" key="2">
    <source>
        <dbReference type="Proteomes" id="UP000199517"/>
    </source>
</evidence>
<dbReference type="STRING" id="32040.SAMN04489710_101407"/>
<dbReference type="Proteomes" id="UP000199517">
    <property type="component" value="Unassembled WGS sequence"/>
</dbReference>
<evidence type="ECO:0008006" key="3">
    <source>
        <dbReference type="Google" id="ProtNLM"/>
    </source>
</evidence>
<dbReference type="EMBL" id="FOMQ01000001">
    <property type="protein sequence ID" value="SFD38187.1"/>
    <property type="molecule type" value="Genomic_DNA"/>
</dbReference>
<evidence type="ECO:0000313" key="1">
    <source>
        <dbReference type="EMBL" id="SFD38187.1"/>
    </source>
</evidence>
<accession>A0A1I1RVR1</accession>
<protein>
    <recommendedName>
        <fullName evidence="3">Adenylate kinase</fullName>
    </recommendedName>
</protein>